<dbReference type="EMBL" id="JBFAKC010000003">
    <property type="protein sequence ID" value="MEV0707382.1"/>
    <property type="molecule type" value="Genomic_DNA"/>
</dbReference>
<proteinExistence type="predicted"/>
<comment type="caution">
    <text evidence="2">The sequence shown here is derived from an EMBL/GenBank/DDBJ whole genome shotgun (WGS) entry which is preliminary data.</text>
</comment>
<dbReference type="Pfam" id="PF13701">
    <property type="entry name" value="DDE_Tnp_1_4"/>
    <property type="match status" value="1"/>
</dbReference>
<sequence>MSESISPYPRLGIDGEGSGVVSHAGATLLLRTAEKIGLTGGLSEKLRPWRKSMTIHDPGKIVLDLAVCLAVGGDCAADLALLRAEPGVFGSVASDPTVSRTISTLAAEAPKVLAAIASARADARARAWTLAGSDAPDHRIGIDNPLIIDLDATLTDSHSEKQGAAPTFKRGFGFHSLWSFIDHGPAGTGEPATVMLRPGNAGSNTAADHKRVLSEALVQLPWQPSWRVGRKVLVRTDSGGGTHEFLDYCHRRRLQYSIGFTLTDDIVEAMDTHLTDRDWTPAYDADGQVRPGAWVVEVTGLSDLSGWPPGMRLVVRKERPHPGAQLRFTDRDGLRLTAFVTNTRRGQLPDLELRHRRRARCEDRIRAAKDTGLRNLPFHSFDANRVWLALVALALDLTAWMQTLALHDHHARRWEPKTLRLRVFSAAGRIARHARRTRLHLARHAPFTELLTTAAARLQPG</sequence>
<dbReference type="Proteomes" id="UP001551695">
    <property type="component" value="Unassembled WGS sequence"/>
</dbReference>
<feature type="domain" description="Transposase DDE" evidence="1">
    <location>
        <begin position="9"/>
        <end position="459"/>
    </location>
</feature>
<protein>
    <submittedName>
        <fullName evidence="2">IS1380 family transposase</fullName>
    </submittedName>
</protein>
<keyword evidence="3" id="KW-1185">Reference proteome</keyword>
<dbReference type="RefSeq" id="WP_357781154.1">
    <property type="nucleotide sequence ID" value="NZ_JBFAKC010000003.1"/>
</dbReference>
<evidence type="ECO:0000313" key="2">
    <source>
        <dbReference type="EMBL" id="MEV0707382.1"/>
    </source>
</evidence>
<accession>A0ABV3FPN6</accession>
<name>A0ABV3FPN6_9NOCA</name>
<evidence type="ECO:0000259" key="1">
    <source>
        <dbReference type="Pfam" id="PF13701"/>
    </source>
</evidence>
<dbReference type="InterPro" id="IPR025668">
    <property type="entry name" value="Tnp_DDE_dom"/>
</dbReference>
<dbReference type="NCBIfam" id="NF033539">
    <property type="entry name" value="transpos_IS1380"/>
    <property type="match status" value="1"/>
</dbReference>
<organism evidence="2 3">
    <name type="scientific">Nocardia aurea</name>
    <dbReference type="NCBI Taxonomy" id="2144174"/>
    <lineage>
        <taxon>Bacteria</taxon>
        <taxon>Bacillati</taxon>
        <taxon>Actinomycetota</taxon>
        <taxon>Actinomycetes</taxon>
        <taxon>Mycobacteriales</taxon>
        <taxon>Nocardiaceae</taxon>
        <taxon>Nocardia</taxon>
    </lineage>
</organism>
<evidence type="ECO:0000313" key="3">
    <source>
        <dbReference type="Proteomes" id="UP001551695"/>
    </source>
</evidence>
<dbReference type="InterPro" id="IPR047960">
    <property type="entry name" value="Transpos_IS1380"/>
</dbReference>
<gene>
    <name evidence="2" type="ORF">AB0I48_07460</name>
</gene>
<reference evidence="2 3" key="1">
    <citation type="submission" date="2024-06" db="EMBL/GenBank/DDBJ databases">
        <title>The Natural Products Discovery Center: Release of the First 8490 Sequenced Strains for Exploring Actinobacteria Biosynthetic Diversity.</title>
        <authorList>
            <person name="Kalkreuter E."/>
            <person name="Kautsar S.A."/>
            <person name="Yang D."/>
            <person name="Bader C.D."/>
            <person name="Teijaro C.N."/>
            <person name="Fluegel L."/>
            <person name="Davis C.M."/>
            <person name="Simpson J.R."/>
            <person name="Lauterbach L."/>
            <person name="Steele A.D."/>
            <person name="Gui C."/>
            <person name="Meng S."/>
            <person name="Li G."/>
            <person name="Viehrig K."/>
            <person name="Ye F."/>
            <person name="Su P."/>
            <person name="Kiefer A.F."/>
            <person name="Nichols A."/>
            <person name="Cepeda A.J."/>
            <person name="Yan W."/>
            <person name="Fan B."/>
            <person name="Jiang Y."/>
            <person name="Adhikari A."/>
            <person name="Zheng C.-J."/>
            <person name="Schuster L."/>
            <person name="Cowan T.M."/>
            <person name="Smanski M.J."/>
            <person name="Chevrette M.G."/>
            <person name="De Carvalho L.P.S."/>
            <person name="Shen B."/>
        </authorList>
    </citation>
    <scope>NUCLEOTIDE SEQUENCE [LARGE SCALE GENOMIC DNA]</scope>
    <source>
        <strain evidence="2 3">NPDC050403</strain>
    </source>
</reference>